<proteinExistence type="predicted"/>
<evidence type="ECO:0000313" key="2">
    <source>
        <dbReference type="Proteomes" id="UP000027997"/>
    </source>
</evidence>
<dbReference type="STRING" id="305900.GV64_04320"/>
<dbReference type="AlphaFoldDB" id="A0A081K7E6"/>
<accession>A0A081K7E6</accession>
<dbReference type="Proteomes" id="UP000027997">
    <property type="component" value="Unassembled WGS sequence"/>
</dbReference>
<reference evidence="1 2" key="1">
    <citation type="submission" date="2014-06" db="EMBL/GenBank/DDBJ databases">
        <title>Whole Genome Sequences of Three Symbiotic Endozoicomonas Bacteria.</title>
        <authorList>
            <person name="Neave M.J."/>
            <person name="Apprill A."/>
            <person name="Voolstra C.R."/>
        </authorList>
    </citation>
    <scope>NUCLEOTIDE SEQUENCE [LARGE SCALE GENOMIC DNA]</scope>
    <source>
        <strain evidence="1 2">DSM 22380</strain>
    </source>
</reference>
<dbReference type="EMBL" id="JOJP01000001">
    <property type="protein sequence ID" value="KEI70072.1"/>
    <property type="molecule type" value="Genomic_DNA"/>
</dbReference>
<gene>
    <name evidence="1" type="ORF">GV64_04320</name>
</gene>
<organism evidence="1 2">
    <name type="scientific">Endozoicomonas elysicola</name>
    <dbReference type="NCBI Taxonomy" id="305900"/>
    <lineage>
        <taxon>Bacteria</taxon>
        <taxon>Pseudomonadati</taxon>
        <taxon>Pseudomonadota</taxon>
        <taxon>Gammaproteobacteria</taxon>
        <taxon>Oceanospirillales</taxon>
        <taxon>Endozoicomonadaceae</taxon>
        <taxon>Endozoicomonas</taxon>
    </lineage>
</organism>
<keyword evidence="2" id="KW-1185">Reference proteome</keyword>
<name>A0A081K7E6_9GAMM</name>
<comment type="caution">
    <text evidence="1">The sequence shown here is derived from an EMBL/GenBank/DDBJ whole genome shotgun (WGS) entry which is preliminary data.</text>
</comment>
<protein>
    <submittedName>
        <fullName evidence="1">Uncharacterized protein</fullName>
    </submittedName>
</protein>
<sequence length="70" mass="7998">MQADKNDQYNLNQMSATAQRLPTYEQNIPMLNMGIGKKPPHKLRKSKNFVSLCLCGANKNQQPRPKVEIQ</sequence>
<evidence type="ECO:0000313" key="1">
    <source>
        <dbReference type="EMBL" id="KEI70072.1"/>
    </source>
</evidence>